<feature type="transmembrane region" description="Helical" evidence="5">
    <location>
        <begin position="124"/>
        <end position="147"/>
    </location>
</feature>
<comment type="caution">
    <text evidence="7">The sequence shown here is derived from an EMBL/GenBank/DDBJ whole genome shotgun (WGS) entry which is preliminary data.</text>
</comment>
<evidence type="ECO:0000256" key="2">
    <source>
        <dbReference type="ARBA" id="ARBA00022692"/>
    </source>
</evidence>
<dbReference type="PANTHER" id="PTHR22950">
    <property type="entry name" value="AMINO ACID TRANSPORTER"/>
    <property type="match status" value="1"/>
</dbReference>
<feature type="transmembrane region" description="Helical" evidence="5">
    <location>
        <begin position="194"/>
        <end position="211"/>
    </location>
</feature>
<comment type="subcellular location">
    <subcellularLocation>
        <location evidence="1">Membrane</location>
        <topology evidence="1">Multi-pass membrane protein</topology>
    </subcellularLocation>
</comment>
<dbReference type="PANTHER" id="PTHR22950:SF340">
    <property type="entry name" value="AMINO ACID TRANSPORTER TRANSMEMBRANE DOMAIN-CONTAINING PROTEIN-RELATED"/>
    <property type="match status" value="1"/>
</dbReference>
<dbReference type="GO" id="GO:0005774">
    <property type="term" value="C:vacuolar membrane"/>
    <property type="evidence" value="ECO:0007669"/>
    <property type="project" value="TreeGrafter"/>
</dbReference>
<evidence type="ECO:0000256" key="1">
    <source>
        <dbReference type="ARBA" id="ARBA00004141"/>
    </source>
</evidence>
<feature type="domain" description="Amino acid transporter transmembrane" evidence="6">
    <location>
        <begin position="32"/>
        <end position="434"/>
    </location>
</feature>
<gene>
    <name evidence="7" type="ORF">APLA_LOCUS16679</name>
</gene>
<evidence type="ECO:0000313" key="8">
    <source>
        <dbReference type="Proteomes" id="UP000494106"/>
    </source>
</evidence>
<accession>A0A8S1BK25</accession>
<dbReference type="Pfam" id="PF01490">
    <property type="entry name" value="Aa_trans"/>
    <property type="match status" value="1"/>
</dbReference>
<protein>
    <recommendedName>
        <fullName evidence="6">Amino acid transporter transmembrane domain-containing protein</fullName>
    </recommendedName>
</protein>
<feature type="transmembrane region" description="Helical" evidence="5">
    <location>
        <begin position="262"/>
        <end position="287"/>
    </location>
</feature>
<feature type="transmembrane region" description="Helical" evidence="5">
    <location>
        <begin position="62"/>
        <end position="87"/>
    </location>
</feature>
<evidence type="ECO:0000256" key="3">
    <source>
        <dbReference type="ARBA" id="ARBA00022989"/>
    </source>
</evidence>
<feature type="transmembrane region" description="Helical" evidence="5">
    <location>
        <begin position="231"/>
        <end position="250"/>
    </location>
</feature>
<dbReference type="AlphaFoldDB" id="A0A8S1BK25"/>
<dbReference type="GO" id="GO:0015179">
    <property type="term" value="F:L-amino acid transmembrane transporter activity"/>
    <property type="evidence" value="ECO:0007669"/>
    <property type="project" value="TreeGrafter"/>
</dbReference>
<evidence type="ECO:0000313" key="7">
    <source>
        <dbReference type="EMBL" id="CAB3258805.1"/>
    </source>
</evidence>
<evidence type="ECO:0000256" key="5">
    <source>
        <dbReference type="SAM" id="Phobius"/>
    </source>
</evidence>
<proteinExistence type="predicted"/>
<evidence type="ECO:0000259" key="6">
    <source>
        <dbReference type="Pfam" id="PF01490"/>
    </source>
</evidence>
<dbReference type="EMBL" id="CADEBC010000602">
    <property type="protein sequence ID" value="CAB3258805.1"/>
    <property type="molecule type" value="Genomic_DNA"/>
</dbReference>
<keyword evidence="8" id="KW-1185">Reference proteome</keyword>
<feature type="transmembrane region" description="Helical" evidence="5">
    <location>
        <begin position="375"/>
        <end position="395"/>
    </location>
</feature>
<evidence type="ECO:0000256" key="4">
    <source>
        <dbReference type="ARBA" id="ARBA00023136"/>
    </source>
</evidence>
<keyword evidence="2 5" id="KW-0812">Transmembrane</keyword>
<feature type="transmembrane region" description="Helical" evidence="5">
    <location>
        <begin position="159"/>
        <end position="182"/>
    </location>
</feature>
<feature type="transmembrane region" description="Helical" evidence="5">
    <location>
        <begin position="352"/>
        <end position="369"/>
    </location>
</feature>
<reference evidence="7 8" key="1">
    <citation type="submission" date="2020-04" db="EMBL/GenBank/DDBJ databases">
        <authorList>
            <person name="Wallbank WR R."/>
            <person name="Pardo Diaz C."/>
            <person name="Kozak K."/>
            <person name="Martin S."/>
            <person name="Jiggins C."/>
            <person name="Moest M."/>
            <person name="Warren A I."/>
            <person name="Byers J.R.P. K."/>
            <person name="Montejo-Kovacevich G."/>
            <person name="Yen C E."/>
        </authorList>
    </citation>
    <scope>NUCLEOTIDE SEQUENCE [LARGE SCALE GENOMIC DNA]</scope>
</reference>
<feature type="transmembrane region" description="Helical" evidence="5">
    <location>
        <begin position="313"/>
        <end position="331"/>
    </location>
</feature>
<keyword evidence="4 5" id="KW-0472">Membrane</keyword>
<dbReference type="InterPro" id="IPR013057">
    <property type="entry name" value="AA_transpt_TM"/>
</dbReference>
<feature type="transmembrane region" description="Helical" evidence="5">
    <location>
        <begin position="416"/>
        <end position="438"/>
    </location>
</feature>
<dbReference type="OrthoDB" id="1684102at2759"/>
<dbReference type="Proteomes" id="UP000494106">
    <property type="component" value="Unassembled WGS sequence"/>
</dbReference>
<name>A0A8S1BK25_ARCPL</name>
<keyword evidence="3 5" id="KW-1133">Transmembrane helix</keyword>
<organism evidence="7 8">
    <name type="scientific">Arctia plantaginis</name>
    <name type="common">Wood tiger moth</name>
    <name type="synonym">Phalaena plantaginis</name>
    <dbReference type="NCBI Taxonomy" id="874455"/>
    <lineage>
        <taxon>Eukaryota</taxon>
        <taxon>Metazoa</taxon>
        <taxon>Ecdysozoa</taxon>
        <taxon>Arthropoda</taxon>
        <taxon>Hexapoda</taxon>
        <taxon>Insecta</taxon>
        <taxon>Pterygota</taxon>
        <taxon>Neoptera</taxon>
        <taxon>Endopterygota</taxon>
        <taxon>Lepidoptera</taxon>
        <taxon>Glossata</taxon>
        <taxon>Ditrysia</taxon>
        <taxon>Noctuoidea</taxon>
        <taxon>Erebidae</taxon>
        <taxon>Arctiinae</taxon>
        <taxon>Arctia</taxon>
    </lineage>
</organism>
<sequence length="440" mass="49789">MFVYEYMSGLVESVRGDSNEPFDPYKFRKVAHPTTYMETMIHLLKGSIGAGILAMPDACRRVGIIIAIIGIIFIGGFATYCLQLMIYSEVEVCRRHRRGYMAYSKCMKLAILEGPKWFRCSSGFFYFLVEFMLILWQLGVCSIYFVFVAQNLKQVFDYYGMTISLRLMITYLLPMEIVVNLVKNLKLLTPMSTFSNAVTLAGMGLIMFYLIEDDLEYDDSKLQLKELTDIPQFIGTTLFAMEAVGVVLALEYNMENPRRFVGLCGLLSIGMIIILSLFVLMGVPGYFKYGDETKASITLNLPQEQKKAQAAKVAFSLALFFSFPLQNFVAYELIWRKLKKRSPSLATKGSDYLLRIALVLVPYAPAVSIPKLGPFISLMGALCLSLLAIVFPGIMDMCLWYPNNYGAAKYKLLRDIFIIFFGLICLFSGVYVSILEFIND</sequence>